<name>A0A7R9LN27_9ACAR</name>
<feature type="transmembrane region" description="Helical" evidence="6">
    <location>
        <begin position="92"/>
        <end position="109"/>
    </location>
</feature>
<dbReference type="PANTHER" id="PTHR13285">
    <property type="entry name" value="ACYLTRANSFERASE"/>
    <property type="match status" value="1"/>
</dbReference>
<dbReference type="AlphaFoldDB" id="A0A7R9LN27"/>
<comment type="similarity">
    <text evidence="5">Belongs to the membrane-bound acyltransferase family. HHAT subfamily.</text>
</comment>
<feature type="transmembrane region" description="Helical" evidence="6">
    <location>
        <begin position="423"/>
        <end position="442"/>
    </location>
</feature>
<keyword evidence="2 6" id="KW-0812">Transmembrane</keyword>
<evidence type="ECO:0000256" key="1">
    <source>
        <dbReference type="ARBA" id="ARBA00004141"/>
    </source>
</evidence>
<dbReference type="GO" id="GO:0005783">
    <property type="term" value="C:endoplasmic reticulum"/>
    <property type="evidence" value="ECO:0007669"/>
    <property type="project" value="TreeGrafter"/>
</dbReference>
<keyword evidence="8" id="KW-1185">Reference proteome</keyword>
<dbReference type="EMBL" id="CAJPVJ010001405">
    <property type="protein sequence ID" value="CAG2164662.1"/>
    <property type="molecule type" value="Genomic_DNA"/>
</dbReference>
<dbReference type="EMBL" id="OC916230">
    <property type="protein sequence ID" value="CAD7643585.1"/>
    <property type="molecule type" value="Genomic_DNA"/>
</dbReference>
<evidence type="ECO:0000256" key="2">
    <source>
        <dbReference type="ARBA" id="ARBA00022692"/>
    </source>
</evidence>
<keyword evidence="4 6" id="KW-0472">Membrane</keyword>
<reference evidence="7" key="1">
    <citation type="submission" date="2020-11" db="EMBL/GenBank/DDBJ databases">
        <authorList>
            <person name="Tran Van P."/>
        </authorList>
    </citation>
    <scope>NUCLEOTIDE SEQUENCE</scope>
</reference>
<feature type="transmembrane region" description="Helical" evidence="6">
    <location>
        <begin position="448"/>
        <end position="473"/>
    </location>
</feature>
<dbReference type="PANTHER" id="PTHR13285:SF18">
    <property type="entry name" value="PROTEIN-CYSTEINE N-PALMITOYLTRANSFERASE RASP"/>
    <property type="match status" value="1"/>
</dbReference>
<comment type="subcellular location">
    <subcellularLocation>
        <location evidence="1">Membrane</location>
        <topology evidence="1">Multi-pass membrane protein</topology>
    </subcellularLocation>
</comment>
<evidence type="ECO:0000313" key="8">
    <source>
        <dbReference type="Proteomes" id="UP000728032"/>
    </source>
</evidence>
<dbReference type="InterPro" id="IPR051085">
    <property type="entry name" value="MB_O-acyltransferase"/>
</dbReference>
<dbReference type="Proteomes" id="UP000728032">
    <property type="component" value="Unassembled WGS sequence"/>
</dbReference>
<feature type="transmembrane region" description="Helical" evidence="6">
    <location>
        <begin position="68"/>
        <end position="86"/>
    </location>
</feature>
<feature type="transmembrane region" description="Helical" evidence="6">
    <location>
        <begin position="6"/>
        <end position="25"/>
    </location>
</feature>
<evidence type="ECO:0000256" key="6">
    <source>
        <dbReference type="SAM" id="Phobius"/>
    </source>
</evidence>
<accession>A0A7R9LN27</accession>
<proteinExistence type="inferred from homology"/>
<keyword evidence="3 6" id="KW-1133">Transmembrane helix</keyword>
<evidence type="ECO:0000256" key="5">
    <source>
        <dbReference type="ARBA" id="ARBA00038268"/>
    </source>
</evidence>
<protein>
    <submittedName>
        <fullName evidence="7">Uncharacterized protein</fullName>
    </submittedName>
</protein>
<dbReference type="InterPro" id="IPR004299">
    <property type="entry name" value="MBOAT_fam"/>
</dbReference>
<gene>
    <name evidence="7" type="ORF">ONB1V03_LOCUS4212</name>
</gene>
<sequence length="488" mass="57228">MNQMEVMLNWFVWTSSLGFALYSFISDSKYLIELIDAKDVTKGWLLDGPQDVSDYEWNAIRHTFRQHFIHIIIYLVLTQLFIKYKIKMEVMLNWFVWTSSLGFALYSFISDSKYLIELIDAKDVTKGWLLDGPQDVDKQKCNISQVLGKQRYFRRLELNETQLFLFEVCMAWLNAKCLSLSIDRIRSQIHRTFYFTQLIQCVAYCLYLPAFFTGPIHQYNTFISDMNTLEWKWTSNRVMEVMKQLLRFTFWSFVFELMLHLVFSQSIQFYPELTQMLSVWSLCGLGFALPLMFFVKYFIIYGSVATIAAIDGFRMPVPPKCISRIHSCVYLWRTFDRGLHLWLTNYFYKPIIGTQWNPMRKVFAGFVCFLCICLWHGMDRAVVVWTSLNFFGVSAEIIAKSIHSSNHWSFVTSNLSSEGNTRLNALIACPFFAIAYASNIFFLSNWDVGYYFVKTLLLSFPTPLLPTLLVMYFGCHVSIHCMRSETTT</sequence>
<evidence type="ECO:0000256" key="4">
    <source>
        <dbReference type="ARBA" id="ARBA00023136"/>
    </source>
</evidence>
<dbReference type="OrthoDB" id="6496647at2759"/>
<evidence type="ECO:0000313" key="7">
    <source>
        <dbReference type="EMBL" id="CAD7643585.1"/>
    </source>
</evidence>
<dbReference type="GO" id="GO:0016409">
    <property type="term" value="F:palmitoyltransferase activity"/>
    <property type="evidence" value="ECO:0007669"/>
    <property type="project" value="TreeGrafter"/>
</dbReference>
<feature type="transmembrane region" description="Helical" evidence="6">
    <location>
        <begin position="287"/>
        <end position="310"/>
    </location>
</feature>
<feature type="transmembrane region" description="Helical" evidence="6">
    <location>
        <begin position="362"/>
        <end position="378"/>
    </location>
</feature>
<feature type="transmembrane region" description="Helical" evidence="6">
    <location>
        <begin position="245"/>
        <end position="267"/>
    </location>
</feature>
<evidence type="ECO:0000256" key="3">
    <source>
        <dbReference type="ARBA" id="ARBA00022989"/>
    </source>
</evidence>
<organism evidence="7">
    <name type="scientific">Oppiella nova</name>
    <dbReference type="NCBI Taxonomy" id="334625"/>
    <lineage>
        <taxon>Eukaryota</taxon>
        <taxon>Metazoa</taxon>
        <taxon>Ecdysozoa</taxon>
        <taxon>Arthropoda</taxon>
        <taxon>Chelicerata</taxon>
        <taxon>Arachnida</taxon>
        <taxon>Acari</taxon>
        <taxon>Acariformes</taxon>
        <taxon>Sarcoptiformes</taxon>
        <taxon>Oribatida</taxon>
        <taxon>Brachypylina</taxon>
        <taxon>Oppioidea</taxon>
        <taxon>Oppiidae</taxon>
        <taxon>Oppiella</taxon>
    </lineage>
</organism>
<dbReference type="GO" id="GO:0016020">
    <property type="term" value="C:membrane"/>
    <property type="evidence" value="ECO:0007669"/>
    <property type="project" value="UniProtKB-SubCell"/>
</dbReference>
<dbReference type="Pfam" id="PF03062">
    <property type="entry name" value="MBOAT"/>
    <property type="match status" value="1"/>
</dbReference>